<reference evidence="1" key="1">
    <citation type="submission" date="2020-01" db="EMBL/GenBank/DDBJ databases">
        <authorList>
            <consortium name="DOE Joint Genome Institute"/>
            <person name="Haridas S."/>
            <person name="Albert R."/>
            <person name="Binder M."/>
            <person name="Bloem J."/>
            <person name="Labutti K."/>
            <person name="Salamov A."/>
            <person name="Andreopoulos B."/>
            <person name="Baker S.E."/>
            <person name="Barry K."/>
            <person name="Bills G."/>
            <person name="Bluhm B.H."/>
            <person name="Cannon C."/>
            <person name="Castanera R."/>
            <person name="Culley D.E."/>
            <person name="Daum C."/>
            <person name="Ezra D."/>
            <person name="Gonzalez J.B."/>
            <person name="Henrissat B."/>
            <person name="Kuo A."/>
            <person name="Liang C."/>
            <person name="Lipzen A."/>
            <person name="Lutzoni F."/>
            <person name="Magnuson J."/>
            <person name="Mondo S."/>
            <person name="Nolan M."/>
            <person name="Ohm R."/>
            <person name="Pangilinan J."/>
            <person name="Park H.-J."/>
            <person name="Ramirez L."/>
            <person name="Alfaro M."/>
            <person name="Sun H."/>
            <person name="Tritt A."/>
            <person name="Yoshinaga Y."/>
            <person name="Zwiers L.-H."/>
            <person name="Turgeon B.G."/>
            <person name="Goodwin S.B."/>
            <person name="Spatafora J.W."/>
            <person name="Crous P.W."/>
            <person name="Grigoriev I.V."/>
        </authorList>
    </citation>
    <scope>NUCLEOTIDE SEQUENCE</scope>
    <source>
        <strain evidence="1">P77</strain>
    </source>
</reference>
<evidence type="ECO:0000313" key="2">
    <source>
        <dbReference type="Proteomes" id="UP000800040"/>
    </source>
</evidence>
<gene>
    <name evidence="1" type="ORF">BDW02DRAFT_572725</name>
</gene>
<protein>
    <submittedName>
        <fullName evidence="1">Uncharacterized protein</fullName>
    </submittedName>
</protein>
<evidence type="ECO:0000313" key="1">
    <source>
        <dbReference type="EMBL" id="KAF1830724.1"/>
    </source>
</evidence>
<dbReference type="Proteomes" id="UP000800040">
    <property type="component" value="Unassembled WGS sequence"/>
</dbReference>
<keyword evidence="2" id="KW-1185">Reference proteome</keyword>
<dbReference type="EMBL" id="ML975386">
    <property type="protein sequence ID" value="KAF1830724.1"/>
    <property type="molecule type" value="Genomic_DNA"/>
</dbReference>
<sequence>MADQRDIPESERSKSTAIRSFNSNERIAAFDVGEKVKMKVSRDDGNGGTRMQFDDFTVAERRYKVGRYEYSLNDSNGLYNDGKYFLEAELRPET</sequence>
<proteinExistence type="predicted"/>
<organism evidence="1 2">
    <name type="scientific">Decorospora gaudefroyi</name>
    <dbReference type="NCBI Taxonomy" id="184978"/>
    <lineage>
        <taxon>Eukaryota</taxon>
        <taxon>Fungi</taxon>
        <taxon>Dikarya</taxon>
        <taxon>Ascomycota</taxon>
        <taxon>Pezizomycotina</taxon>
        <taxon>Dothideomycetes</taxon>
        <taxon>Pleosporomycetidae</taxon>
        <taxon>Pleosporales</taxon>
        <taxon>Pleosporineae</taxon>
        <taxon>Pleosporaceae</taxon>
        <taxon>Decorospora</taxon>
    </lineage>
</organism>
<accession>A0A6A5K8E6</accession>
<dbReference type="OrthoDB" id="10438187at2759"/>
<dbReference type="AlphaFoldDB" id="A0A6A5K8E6"/>
<name>A0A6A5K8E6_9PLEO</name>